<gene>
    <name evidence="2" type="ORF">ENS64_11590</name>
</gene>
<dbReference type="AlphaFoldDB" id="A0A7C4QQM2"/>
<feature type="region of interest" description="Disordered" evidence="1">
    <location>
        <begin position="53"/>
        <end position="111"/>
    </location>
</feature>
<comment type="caution">
    <text evidence="2">The sequence shown here is derived from an EMBL/GenBank/DDBJ whole genome shotgun (WGS) entry which is preliminary data.</text>
</comment>
<dbReference type="EMBL" id="DSVQ01000015">
    <property type="protein sequence ID" value="HGT39885.1"/>
    <property type="molecule type" value="Genomic_DNA"/>
</dbReference>
<feature type="region of interest" description="Disordered" evidence="1">
    <location>
        <begin position="22"/>
        <end position="41"/>
    </location>
</feature>
<protein>
    <submittedName>
        <fullName evidence="2">Uncharacterized protein</fullName>
    </submittedName>
</protein>
<evidence type="ECO:0000256" key="1">
    <source>
        <dbReference type="SAM" id="MobiDB-lite"/>
    </source>
</evidence>
<evidence type="ECO:0000313" key="2">
    <source>
        <dbReference type="EMBL" id="HGT39885.1"/>
    </source>
</evidence>
<organism evidence="2">
    <name type="scientific">Schlesneria paludicola</name>
    <dbReference type="NCBI Taxonomy" id="360056"/>
    <lineage>
        <taxon>Bacteria</taxon>
        <taxon>Pseudomonadati</taxon>
        <taxon>Planctomycetota</taxon>
        <taxon>Planctomycetia</taxon>
        <taxon>Planctomycetales</taxon>
        <taxon>Planctomycetaceae</taxon>
        <taxon>Schlesneria</taxon>
    </lineage>
</organism>
<sequence>MSAIGSGGMNVGPLVGSVAGLSGQRRVADADRQQAEAAERKFQVDREALAERMVGDIGESGQTDERDADGRQPWVVLSRGGGGRHPADDSSGSSPVPDVDHERGCQIDLEA</sequence>
<reference evidence="2" key="1">
    <citation type="journal article" date="2020" name="mSystems">
        <title>Genome- and Community-Level Interaction Insights into Carbon Utilization and Element Cycling Functions of Hydrothermarchaeota in Hydrothermal Sediment.</title>
        <authorList>
            <person name="Zhou Z."/>
            <person name="Liu Y."/>
            <person name="Xu W."/>
            <person name="Pan J."/>
            <person name="Luo Z.H."/>
            <person name="Li M."/>
        </authorList>
    </citation>
    <scope>NUCLEOTIDE SEQUENCE [LARGE SCALE GENOMIC DNA]</scope>
    <source>
        <strain evidence="2">SpSt-508</strain>
    </source>
</reference>
<accession>A0A7C4QQM2</accession>
<feature type="compositionally biased region" description="Basic and acidic residues" evidence="1">
    <location>
        <begin position="26"/>
        <end position="41"/>
    </location>
</feature>
<name>A0A7C4QQM2_9PLAN</name>
<proteinExistence type="predicted"/>